<organism evidence="1 2">
    <name type="scientific">Chryseolinea serpens</name>
    <dbReference type="NCBI Taxonomy" id="947013"/>
    <lineage>
        <taxon>Bacteria</taxon>
        <taxon>Pseudomonadati</taxon>
        <taxon>Bacteroidota</taxon>
        <taxon>Cytophagia</taxon>
        <taxon>Cytophagales</taxon>
        <taxon>Fulvivirgaceae</taxon>
        <taxon>Chryseolinea</taxon>
    </lineage>
</organism>
<dbReference type="SUPFAM" id="SSF52540">
    <property type="entry name" value="P-loop containing nucleoside triphosphate hydrolases"/>
    <property type="match status" value="1"/>
</dbReference>
<sequence>MAALQTDILRLQGFKPVNSLAVDMGLGHIKDAFPNATFPLGAVHEFVSTKTEDAAATGGFMAGLLSSLLGTSGAALWISASRTLFPPALKSFGIHPDRFIFVDLQKEKDVIWAMDEALKCGALAAVVGEMQEISFTASRRLQLAVEQSQVTGFILRNHYRQLNTTACVSRWKITSLPSEPVDDLPGIGFPTWRVELLRIRNGRSGVWDMQWRDGKLLPVYKSLSQVPEQQQKTG</sequence>
<evidence type="ECO:0000313" key="2">
    <source>
        <dbReference type="Proteomes" id="UP000184212"/>
    </source>
</evidence>
<keyword evidence="2" id="KW-1185">Reference proteome</keyword>
<name>A0A1M5K5A7_9BACT</name>
<dbReference type="Gene3D" id="3.40.50.300">
    <property type="entry name" value="P-loop containing nucleotide triphosphate hydrolases"/>
    <property type="match status" value="1"/>
</dbReference>
<reference evidence="1 2" key="1">
    <citation type="submission" date="2016-11" db="EMBL/GenBank/DDBJ databases">
        <authorList>
            <person name="Jaros S."/>
            <person name="Januszkiewicz K."/>
            <person name="Wedrychowicz H."/>
        </authorList>
    </citation>
    <scope>NUCLEOTIDE SEQUENCE [LARGE SCALE GENOMIC DNA]</scope>
    <source>
        <strain evidence="1 2">DSM 24574</strain>
    </source>
</reference>
<protein>
    <submittedName>
        <fullName evidence="1">Protein ImuA</fullName>
    </submittedName>
</protein>
<dbReference type="AlphaFoldDB" id="A0A1M5K5A7"/>
<accession>A0A1M5K5A7</accession>
<dbReference type="Proteomes" id="UP000184212">
    <property type="component" value="Unassembled WGS sequence"/>
</dbReference>
<proteinExistence type="predicted"/>
<dbReference type="PIRSF" id="PIRSF034285">
    <property type="entry name" value="UCP034285"/>
    <property type="match status" value="1"/>
</dbReference>
<evidence type="ECO:0000313" key="1">
    <source>
        <dbReference type="EMBL" id="SHG47760.1"/>
    </source>
</evidence>
<dbReference type="InterPro" id="IPR017026">
    <property type="entry name" value="ImuA"/>
</dbReference>
<dbReference type="InterPro" id="IPR027417">
    <property type="entry name" value="P-loop_NTPase"/>
</dbReference>
<dbReference type="STRING" id="947013.SAMN04488109_0445"/>
<gene>
    <name evidence="1" type="ORF">SAMN04488109_0445</name>
</gene>
<dbReference type="EMBL" id="FQWQ01000001">
    <property type="protein sequence ID" value="SHG47760.1"/>
    <property type="molecule type" value="Genomic_DNA"/>
</dbReference>